<dbReference type="GeneID" id="20817754"/>
<reference evidence="2" key="1">
    <citation type="submission" date="2013-12" db="EMBL/GenBank/DDBJ databases">
        <title>The Genome Sequence of Aphanomyces astaci APO3.</title>
        <authorList>
            <consortium name="The Broad Institute Genomics Platform"/>
            <person name="Russ C."/>
            <person name="Tyler B."/>
            <person name="van West P."/>
            <person name="Dieguez-Uribeondo J."/>
            <person name="Young S.K."/>
            <person name="Zeng Q."/>
            <person name="Gargeya S."/>
            <person name="Fitzgerald M."/>
            <person name="Abouelleil A."/>
            <person name="Alvarado L."/>
            <person name="Chapman S.B."/>
            <person name="Gainer-Dewar J."/>
            <person name="Goldberg J."/>
            <person name="Griggs A."/>
            <person name="Gujja S."/>
            <person name="Hansen M."/>
            <person name="Howarth C."/>
            <person name="Imamovic A."/>
            <person name="Ireland A."/>
            <person name="Larimer J."/>
            <person name="McCowan C."/>
            <person name="Murphy C."/>
            <person name="Pearson M."/>
            <person name="Poon T.W."/>
            <person name="Priest M."/>
            <person name="Roberts A."/>
            <person name="Saif S."/>
            <person name="Shea T."/>
            <person name="Sykes S."/>
            <person name="Wortman J."/>
            <person name="Nusbaum C."/>
            <person name="Birren B."/>
        </authorList>
    </citation>
    <scope>NUCLEOTIDE SEQUENCE [LARGE SCALE GENOMIC DNA]</scope>
    <source>
        <strain evidence="2">APO3</strain>
    </source>
</reference>
<organism evidence="2">
    <name type="scientific">Aphanomyces astaci</name>
    <name type="common">Crayfish plague agent</name>
    <dbReference type="NCBI Taxonomy" id="112090"/>
    <lineage>
        <taxon>Eukaryota</taxon>
        <taxon>Sar</taxon>
        <taxon>Stramenopiles</taxon>
        <taxon>Oomycota</taxon>
        <taxon>Saprolegniomycetes</taxon>
        <taxon>Saprolegniales</taxon>
        <taxon>Verrucalvaceae</taxon>
        <taxon>Aphanomyces</taxon>
    </lineage>
</organism>
<dbReference type="EMBL" id="KI913187">
    <property type="protein sequence ID" value="ETV68319.1"/>
    <property type="molecule type" value="Genomic_DNA"/>
</dbReference>
<accession>W4FNA1</accession>
<proteinExistence type="predicted"/>
<dbReference type="AlphaFoldDB" id="W4FNA1"/>
<dbReference type="RefSeq" id="XP_009842262.1">
    <property type="nucleotide sequence ID" value="XM_009843960.1"/>
</dbReference>
<protein>
    <submittedName>
        <fullName evidence="2">Uncharacterized protein</fullName>
    </submittedName>
</protein>
<evidence type="ECO:0000313" key="2">
    <source>
        <dbReference type="EMBL" id="ETV68319.1"/>
    </source>
</evidence>
<feature type="compositionally biased region" description="Basic residues" evidence="1">
    <location>
        <begin position="1"/>
        <end position="14"/>
    </location>
</feature>
<name>W4FNA1_APHAT</name>
<evidence type="ECO:0000256" key="1">
    <source>
        <dbReference type="SAM" id="MobiDB-lite"/>
    </source>
</evidence>
<feature type="region of interest" description="Disordered" evidence="1">
    <location>
        <begin position="1"/>
        <end position="31"/>
    </location>
</feature>
<feature type="region of interest" description="Disordered" evidence="1">
    <location>
        <begin position="40"/>
        <end position="59"/>
    </location>
</feature>
<dbReference type="VEuPathDB" id="FungiDB:H257_15758"/>
<feature type="region of interest" description="Disordered" evidence="1">
    <location>
        <begin position="74"/>
        <end position="103"/>
    </location>
</feature>
<gene>
    <name evidence="2" type="ORF">H257_15758</name>
</gene>
<feature type="compositionally biased region" description="Basic and acidic residues" evidence="1">
    <location>
        <begin position="75"/>
        <end position="90"/>
    </location>
</feature>
<sequence length="162" mass="17632">MERTKVTAKGKAKTKLTTTASSKGKTKLKARPRITATVQQLPNTAADGEQSLPDAGSEVHGELMQRIKLAYPIDSDDKTKGSTSHCESKIGDGSCEEEGVSANQAREEIPYPFQPLEDPTAIHGEVQFNEEALHDIDLGEDPPFLNIPSKMRFKCGLHAETL</sequence>